<organism evidence="3 4">
    <name type="scientific">Striga asiatica</name>
    <name type="common">Asiatic witchweed</name>
    <name type="synonym">Buchnera asiatica</name>
    <dbReference type="NCBI Taxonomy" id="4170"/>
    <lineage>
        <taxon>Eukaryota</taxon>
        <taxon>Viridiplantae</taxon>
        <taxon>Streptophyta</taxon>
        <taxon>Embryophyta</taxon>
        <taxon>Tracheophyta</taxon>
        <taxon>Spermatophyta</taxon>
        <taxon>Magnoliopsida</taxon>
        <taxon>eudicotyledons</taxon>
        <taxon>Gunneridae</taxon>
        <taxon>Pentapetalae</taxon>
        <taxon>asterids</taxon>
        <taxon>lamiids</taxon>
        <taxon>Lamiales</taxon>
        <taxon>Orobanchaceae</taxon>
        <taxon>Buchnereae</taxon>
        <taxon>Striga</taxon>
    </lineage>
</organism>
<evidence type="ECO:0000313" key="3">
    <source>
        <dbReference type="EMBL" id="GER43472.1"/>
    </source>
</evidence>
<dbReference type="GO" id="GO:0010150">
    <property type="term" value="P:leaf senescence"/>
    <property type="evidence" value="ECO:0007669"/>
    <property type="project" value="UniProtKB-ARBA"/>
</dbReference>
<dbReference type="PANTHER" id="PTHR46525:SF17">
    <property type="entry name" value="SENESCENCE REGULATOR S40"/>
    <property type="match status" value="1"/>
</dbReference>
<comment type="caution">
    <text evidence="3">The sequence shown here is derived from an EMBL/GenBank/DDBJ whole genome shotgun (WGS) entry which is preliminary data.</text>
</comment>
<dbReference type="PANTHER" id="PTHR46525">
    <property type="entry name" value="EMB|CAB72159.1"/>
    <property type="match status" value="1"/>
</dbReference>
<dbReference type="Proteomes" id="UP000325081">
    <property type="component" value="Unassembled WGS sequence"/>
</dbReference>
<protein>
    <submittedName>
        <fullName evidence="3">Uncharacterized protein</fullName>
    </submittedName>
</protein>
<dbReference type="AlphaFoldDB" id="A0A5A7QEU2"/>
<proteinExistence type="inferred from homology"/>
<accession>A0A5A7QEU2</accession>
<evidence type="ECO:0000256" key="2">
    <source>
        <dbReference type="SAM" id="MobiDB-lite"/>
    </source>
</evidence>
<feature type="region of interest" description="Disordered" evidence="2">
    <location>
        <begin position="45"/>
        <end position="70"/>
    </location>
</feature>
<reference evidence="4" key="1">
    <citation type="journal article" date="2019" name="Curr. Biol.">
        <title>Genome Sequence of Striga asiatica Provides Insight into the Evolution of Plant Parasitism.</title>
        <authorList>
            <person name="Yoshida S."/>
            <person name="Kim S."/>
            <person name="Wafula E.K."/>
            <person name="Tanskanen J."/>
            <person name="Kim Y.M."/>
            <person name="Honaas L."/>
            <person name="Yang Z."/>
            <person name="Spallek T."/>
            <person name="Conn C.E."/>
            <person name="Ichihashi Y."/>
            <person name="Cheong K."/>
            <person name="Cui S."/>
            <person name="Der J.P."/>
            <person name="Gundlach H."/>
            <person name="Jiao Y."/>
            <person name="Hori C."/>
            <person name="Ishida J.K."/>
            <person name="Kasahara H."/>
            <person name="Kiba T."/>
            <person name="Kim M.S."/>
            <person name="Koo N."/>
            <person name="Laohavisit A."/>
            <person name="Lee Y.H."/>
            <person name="Lumba S."/>
            <person name="McCourt P."/>
            <person name="Mortimer J.C."/>
            <person name="Mutuku J.M."/>
            <person name="Nomura T."/>
            <person name="Sasaki-Sekimoto Y."/>
            <person name="Seto Y."/>
            <person name="Wang Y."/>
            <person name="Wakatake T."/>
            <person name="Sakakibara H."/>
            <person name="Demura T."/>
            <person name="Yamaguchi S."/>
            <person name="Yoneyama K."/>
            <person name="Manabe R.I."/>
            <person name="Nelson D.C."/>
            <person name="Schulman A.H."/>
            <person name="Timko M.P."/>
            <person name="dePamphilis C.W."/>
            <person name="Choi D."/>
            <person name="Shirasu K."/>
        </authorList>
    </citation>
    <scope>NUCLEOTIDE SEQUENCE [LARGE SCALE GENOMIC DNA]</scope>
    <source>
        <strain evidence="4">cv. UVA1</strain>
    </source>
</reference>
<name>A0A5A7QEU2_STRAF</name>
<dbReference type="Pfam" id="PF04520">
    <property type="entry name" value="Senescence_reg"/>
    <property type="match status" value="1"/>
</dbReference>
<comment type="similarity">
    <text evidence="1">Belongs to the senescence regulator S40 family.</text>
</comment>
<evidence type="ECO:0000256" key="1">
    <source>
        <dbReference type="ARBA" id="ARBA00034773"/>
    </source>
</evidence>
<dbReference type="OrthoDB" id="1917735at2759"/>
<dbReference type="EMBL" id="BKCP01006626">
    <property type="protein sequence ID" value="GER43472.1"/>
    <property type="molecule type" value="Genomic_DNA"/>
</dbReference>
<dbReference type="InterPro" id="IPR007608">
    <property type="entry name" value="Senescence_reg_S40"/>
</dbReference>
<feature type="compositionally biased region" description="Basic and acidic residues" evidence="2">
    <location>
        <begin position="45"/>
        <end position="61"/>
    </location>
</feature>
<sequence>MALTARKSHCYLGGAMAVAVEPICSDSLDNRFELDESEIWAFDDVVRPDSPPDRNTAEKPAKAGYHHLRTGPRSVPVNVPDWSKILGGECRPRAAGSPECEGAGNDRLPPHEFLARNRAAPFSVTLKGRDLRMRNAIWKKTGFED</sequence>
<evidence type="ECO:0000313" key="4">
    <source>
        <dbReference type="Proteomes" id="UP000325081"/>
    </source>
</evidence>
<gene>
    <name evidence="3" type="ORF">STAS_20319</name>
</gene>
<keyword evidence="4" id="KW-1185">Reference proteome</keyword>